<feature type="compositionally biased region" description="Basic and acidic residues" evidence="1">
    <location>
        <begin position="78"/>
        <end position="100"/>
    </location>
</feature>
<feature type="domain" description="Smr" evidence="2">
    <location>
        <begin position="115"/>
        <end position="198"/>
    </location>
</feature>
<evidence type="ECO:0000259" key="2">
    <source>
        <dbReference type="PROSITE" id="PS50828"/>
    </source>
</evidence>
<dbReference type="PROSITE" id="PS50828">
    <property type="entry name" value="SMR"/>
    <property type="match status" value="1"/>
</dbReference>
<dbReference type="EMBL" id="WIVE01000009">
    <property type="protein sequence ID" value="MQX35868.1"/>
    <property type="molecule type" value="Genomic_DNA"/>
</dbReference>
<accession>A0A7X1ZCM0</accession>
<protein>
    <submittedName>
        <fullName evidence="3">DNA mismatch repair protein MutS</fullName>
    </submittedName>
</protein>
<dbReference type="InterPro" id="IPR036063">
    <property type="entry name" value="Smr_dom_sf"/>
</dbReference>
<dbReference type="Proteomes" id="UP000434582">
    <property type="component" value="Unassembled WGS sequence"/>
</dbReference>
<feature type="region of interest" description="Disordered" evidence="1">
    <location>
        <begin position="1"/>
        <end position="21"/>
    </location>
</feature>
<comment type="caution">
    <text evidence="3">The sequence shown here is derived from an EMBL/GenBank/DDBJ whole genome shotgun (WGS) entry which is preliminary data.</text>
</comment>
<dbReference type="SUPFAM" id="SSF160443">
    <property type="entry name" value="SMR domain-like"/>
    <property type="match status" value="1"/>
</dbReference>
<dbReference type="OrthoDB" id="7165597at2"/>
<proteinExistence type="predicted"/>
<evidence type="ECO:0000313" key="3">
    <source>
        <dbReference type="EMBL" id="MQX35868.1"/>
    </source>
</evidence>
<reference evidence="3 4" key="1">
    <citation type="submission" date="2019-10" db="EMBL/GenBank/DDBJ databases">
        <title>Draft whole-genome sequence of the purple nonsulfur photosynthetic bacterium Roseospira navarrensis DSM 15114.</title>
        <authorList>
            <person name="Kyndt J.A."/>
            <person name="Meyer T.E."/>
        </authorList>
    </citation>
    <scope>NUCLEOTIDE SEQUENCE [LARGE SCALE GENOMIC DNA]</scope>
    <source>
        <strain evidence="3 4">DSM 15114</strain>
    </source>
</reference>
<dbReference type="SMART" id="SM00463">
    <property type="entry name" value="SMR"/>
    <property type="match status" value="1"/>
</dbReference>
<keyword evidence="4" id="KW-1185">Reference proteome</keyword>
<evidence type="ECO:0000313" key="4">
    <source>
        <dbReference type="Proteomes" id="UP000434582"/>
    </source>
</evidence>
<evidence type="ECO:0000256" key="1">
    <source>
        <dbReference type="SAM" id="MobiDB-lite"/>
    </source>
</evidence>
<dbReference type="PANTHER" id="PTHR35562">
    <property type="entry name" value="DNA ENDONUCLEASE SMRA-RELATED"/>
    <property type="match status" value="1"/>
</dbReference>
<gene>
    <name evidence="3" type="ORF">GHC57_04975</name>
</gene>
<sequence>MAPPSDRARRAGPPALSEADLRLWQEVTRSAVPLAGRAGTVAGAQPMRTAPPPRAPAASDPSPAAPPAPVTAPPALRVGRDRLGDSPPHHGEAAGIDRRTHERFRRGRMPIEGRLDLHGMTRERAHHALTAFLHRAHDRGARCVLVVTGKGSGREGGGVLRRDVPHWLGLPDVRRIVLSVTQAQIRDGGEGALYVLLRRRREGRSP</sequence>
<dbReference type="PANTHER" id="PTHR35562:SF2">
    <property type="entry name" value="DNA ENDONUCLEASE SMRA-RELATED"/>
    <property type="match status" value="1"/>
</dbReference>
<dbReference type="RefSeq" id="WP_153341795.1">
    <property type="nucleotide sequence ID" value="NZ_WIVE01000009.1"/>
</dbReference>
<organism evidence="3 4">
    <name type="scientific">Roseospira navarrensis</name>
    <dbReference type="NCBI Taxonomy" id="140058"/>
    <lineage>
        <taxon>Bacteria</taxon>
        <taxon>Pseudomonadati</taxon>
        <taxon>Pseudomonadota</taxon>
        <taxon>Alphaproteobacteria</taxon>
        <taxon>Rhodospirillales</taxon>
        <taxon>Rhodospirillaceae</taxon>
        <taxon>Roseospira</taxon>
    </lineage>
</organism>
<dbReference type="InterPro" id="IPR002625">
    <property type="entry name" value="Smr_dom"/>
</dbReference>
<dbReference type="AlphaFoldDB" id="A0A7X1ZCM0"/>
<name>A0A7X1ZCM0_9PROT</name>
<dbReference type="Pfam" id="PF01713">
    <property type="entry name" value="Smr"/>
    <property type="match status" value="1"/>
</dbReference>
<dbReference type="Gene3D" id="3.30.1370.110">
    <property type="match status" value="1"/>
</dbReference>
<feature type="compositionally biased region" description="Pro residues" evidence="1">
    <location>
        <begin position="63"/>
        <end position="72"/>
    </location>
</feature>
<feature type="region of interest" description="Disordered" evidence="1">
    <location>
        <begin position="35"/>
        <end position="101"/>
    </location>
</feature>